<gene>
    <name evidence="1" type="ORF">CCAX7_24180</name>
</gene>
<name>A0A402CVE2_9BACT</name>
<dbReference type="KEGG" id="ccot:CCAX7_24180"/>
<evidence type="ECO:0000313" key="1">
    <source>
        <dbReference type="EMBL" id="BDI30367.1"/>
    </source>
</evidence>
<dbReference type="Proteomes" id="UP000287394">
    <property type="component" value="Chromosome"/>
</dbReference>
<dbReference type="Gene3D" id="3.40.50.300">
    <property type="entry name" value="P-loop containing nucleotide triphosphate hydrolases"/>
    <property type="match status" value="1"/>
</dbReference>
<evidence type="ECO:0000313" key="2">
    <source>
        <dbReference type="Proteomes" id="UP000287394"/>
    </source>
</evidence>
<keyword evidence="2" id="KW-1185">Reference proteome</keyword>
<reference evidence="1 2" key="1">
    <citation type="journal article" date="2019" name="Int. J. Syst. Evol. Microbiol.">
        <title>Capsulimonas corticalis gen. nov., sp. nov., an aerobic capsulated bacterium, of a novel bacterial order, Capsulimonadales ord. nov., of the class Armatimonadia of the phylum Armatimonadetes.</title>
        <authorList>
            <person name="Li J."/>
            <person name="Kudo C."/>
            <person name="Tonouchi A."/>
        </authorList>
    </citation>
    <scope>NUCLEOTIDE SEQUENCE [LARGE SCALE GENOMIC DNA]</scope>
    <source>
        <strain evidence="1 2">AX-7</strain>
    </source>
</reference>
<protein>
    <submittedName>
        <fullName evidence="1">ATPase</fullName>
    </submittedName>
</protein>
<dbReference type="InterPro" id="IPR052026">
    <property type="entry name" value="ExeA_AAA_ATPase_DNA-bind"/>
</dbReference>
<dbReference type="SMART" id="SM00382">
    <property type="entry name" value="AAA"/>
    <property type="match status" value="1"/>
</dbReference>
<sequence>MSSRKGDSAIYEEFYGLRETPFSVQPDPRFAYPSAEHKVAIAKMRYAADQKRGLAVLTGPVGAGKTTIANQLQKTWDEDPGKSVGFLPSATVRTPAAFLRLVCEAFGITPKRTEADNRRLIERFLLDEYNADRHPVLLLDEGQNVSSRNIDTISDLTNFQTAQTKLITVVMLAQDNLPKKLENKDAFRSRIAVVGHLDPLTLEEMTDTIAHRIKTAGGTEIDDYFEPEALAMVHQITQGVPRDICVLCDSLFVNGYVRDQRIMTVALVERTLKEMGREKKWPVQIKETQK</sequence>
<proteinExistence type="predicted"/>
<dbReference type="PANTHER" id="PTHR35894">
    <property type="entry name" value="GENERAL SECRETION PATHWAY PROTEIN A-RELATED"/>
    <property type="match status" value="1"/>
</dbReference>
<dbReference type="InterPro" id="IPR003593">
    <property type="entry name" value="AAA+_ATPase"/>
</dbReference>
<dbReference type="GO" id="GO:0016887">
    <property type="term" value="F:ATP hydrolysis activity"/>
    <property type="evidence" value="ECO:0007669"/>
    <property type="project" value="InterPro"/>
</dbReference>
<dbReference type="SUPFAM" id="SSF52540">
    <property type="entry name" value="P-loop containing nucleoside triphosphate hydrolases"/>
    <property type="match status" value="1"/>
</dbReference>
<dbReference type="EMBL" id="AP025739">
    <property type="protein sequence ID" value="BDI30367.1"/>
    <property type="molecule type" value="Genomic_DNA"/>
</dbReference>
<dbReference type="AlphaFoldDB" id="A0A402CVE2"/>
<dbReference type="InterPro" id="IPR027417">
    <property type="entry name" value="P-loop_NTPase"/>
</dbReference>
<dbReference type="Pfam" id="PF13401">
    <property type="entry name" value="AAA_22"/>
    <property type="match status" value="1"/>
</dbReference>
<dbReference type="InterPro" id="IPR049945">
    <property type="entry name" value="AAA_22"/>
</dbReference>
<dbReference type="PANTHER" id="PTHR35894:SF1">
    <property type="entry name" value="PHOSPHORIBULOKINASE _ URIDINE KINASE FAMILY"/>
    <property type="match status" value="1"/>
</dbReference>
<dbReference type="RefSeq" id="WP_119321328.1">
    <property type="nucleotide sequence ID" value="NZ_AP025739.1"/>
</dbReference>
<dbReference type="OrthoDB" id="9779230at2"/>
<accession>A0A402CVE2</accession>
<organism evidence="1 2">
    <name type="scientific">Capsulimonas corticalis</name>
    <dbReference type="NCBI Taxonomy" id="2219043"/>
    <lineage>
        <taxon>Bacteria</taxon>
        <taxon>Bacillati</taxon>
        <taxon>Armatimonadota</taxon>
        <taxon>Armatimonadia</taxon>
        <taxon>Capsulimonadales</taxon>
        <taxon>Capsulimonadaceae</taxon>
        <taxon>Capsulimonas</taxon>
    </lineage>
</organism>